<dbReference type="Proteomes" id="UP001549076">
    <property type="component" value="Unassembled WGS sequence"/>
</dbReference>
<reference evidence="1 2" key="1">
    <citation type="submission" date="2024-06" db="EMBL/GenBank/DDBJ databases">
        <title>Genomic Encyclopedia of Type Strains, Phase IV (KMG-IV): sequencing the most valuable type-strain genomes for metagenomic binning, comparative biology and taxonomic classification.</title>
        <authorList>
            <person name="Goeker M."/>
        </authorList>
    </citation>
    <scope>NUCLEOTIDE SEQUENCE [LARGE SCALE GENOMIC DNA]</scope>
    <source>
        <strain evidence="1 2">DSM 27865</strain>
    </source>
</reference>
<organism evidence="1 2">
    <name type="scientific">Aquamicrobium terrae</name>
    <dbReference type="NCBI Taxonomy" id="1324945"/>
    <lineage>
        <taxon>Bacteria</taxon>
        <taxon>Pseudomonadati</taxon>
        <taxon>Pseudomonadota</taxon>
        <taxon>Alphaproteobacteria</taxon>
        <taxon>Hyphomicrobiales</taxon>
        <taxon>Phyllobacteriaceae</taxon>
        <taxon>Aquamicrobium</taxon>
    </lineage>
</organism>
<sequence>MFTHTAEAFVPAAHAECVGEQVRVRIHDYCLTIHTSGTHWLLDFGDGRACLKATREGLRVRIKARDLVTFYGIRTILQGCLLAAAPEAVSAMAWQLATNPSRQARDTLAVADEADPAGYSTIVWRTVYVEHQADFHRPDRAAFSALSCNAVTRERQVSIPAGQA</sequence>
<comment type="caution">
    <text evidence="1">The sequence shown here is derived from an EMBL/GenBank/DDBJ whole genome shotgun (WGS) entry which is preliminary data.</text>
</comment>
<protein>
    <submittedName>
        <fullName evidence="1">Uncharacterized protein</fullName>
    </submittedName>
</protein>
<gene>
    <name evidence="1" type="ORF">ABID37_005187</name>
</gene>
<evidence type="ECO:0000313" key="2">
    <source>
        <dbReference type="Proteomes" id="UP001549076"/>
    </source>
</evidence>
<evidence type="ECO:0000313" key="1">
    <source>
        <dbReference type="EMBL" id="MET3794947.1"/>
    </source>
</evidence>
<accession>A0ABV2N842</accession>
<keyword evidence="2" id="KW-1185">Reference proteome</keyword>
<name>A0ABV2N842_9HYPH</name>
<proteinExistence type="predicted"/>
<dbReference type="EMBL" id="JBEPML010000034">
    <property type="protein sequence ID" value="MET3794947.1"/>
    <property type="molecule type" value="Genomic_DNA"/>
</dbReference>